<evidence type="ECO:0000313" key="8">
    <source>
        <dbReference type="EMBL" id="CUM74956.1"/>
    </source>
</evidence>
<feature type="transmembrane region" description="Helical" evidence="6">
    <location>
        <begin position="12"/>
        <end position="32"/>
    </location>
</feature>
<dbReference type="PANTHER" id="PTHR30480">
    <property type="entry name" value="BETA-HEXOSAMINIDASE-RELATED"/>
    <property type="match status" value="1"/>
</dbReference>
<dbReference type="PANTHER" id="PTHR30480:SF13">
    <property type="entry name" value="BETA-HEXOSAMINIDASE"/>
    <property type="match status" value="1"/>
</dbReference>
<evidence type="ECO:0000256" key="4">
    <source>
        <dbReference type="ARBA" id="ARBA00022801"/>
    </source>
</evidence>
<reference evidence="8 9" key="1">
    <citation type="submission" date="2015-09" db="EMBL/GenBank/DDBJ databases">
        <authorList>
            <consortium name="Pathogen Informatics"/>
        </authorList>
    </citation>
    <scope>NUCLEOTIDE SEQUENCE [LARGE SCALE GENOMIC DNA]</scope>
    <source>
        <strain evidence="8 9">2789STDY5834968</strain>
    </source>
</reference>
<dbReference type="SUPFAM" id="SSF51445">
    <property type="entry name" value="(Trans)glycosidases"/>
    <property type="match status" value="1"/>
</dbReference>
<dbReference type="InterPro" id="IPR036962">
    <property type="entry name" value="Glyco_hydro_3_N_sf"/>
</dbReference>
<keyword evidence="6" id="KW-0472">Membrane</keyword>
<dbReference type="InterPro" id="IPR050226">
    <property type="entry name" value="NagZ_Beta-hexosaminidase"/>
</dbReference>
<dbReference type="EC" id="3.2.1.52" evidence="3"/>
<comment type="similarity">
    <text evidence="2">Belongs to the glycosyl hydrolase 3 family.</text>
</comment>
<dbReference type="AlphaFoldDB" id="A0A173RB38"/>
<evidence type="ECO:0000256" key="1">
    <source>
        <dbReference type="ARBA" id="ARBA00001231"/>
    </source>
</evidence>
<dbReference type="Proteomes" id="UP000095673">
    <property type="component" value="Unassembled WGS sequence"/>
</dbReference>
<dbReference type="InterPro" id="IPR017853">
    <property type="entry name" value="GH"/>
</dbReference>
<evidence type="ECO:0000256" key="2">
    <source>
        <dbReference type="ARBA" id="ARBA00005336"/>
    </source>
</evidence>
<gene>
    <name evidence="8" type="primary">ybbD</name>
    <name evidence="8" type="ORF">ERS852580_00389</name>
</gene>
<dbReference type="GO" id="GO:0009254">
    <property type="term" value="P:peptidoglycan turnover"/>
    <property type="evidence" value="ECO:0007669"/>
    <property type="project" value="TreeGrafter"/>
</dbReference>
<sequence length="417" mass="44235">MNFRKNGDKYLITVEALALIVVLVLGVLHFIMPGDVREKKIGNNNSIAKDATEDATQSVNDDTSVDADVTVAPFTPTDSVKSKIDSMTTEQKVAQLFITRPEEITGVSTFTQAGKKTKSALEEYPIGGLIFRQENFLGEESTKIMMSNLQAYAQEKNGVNMFLAVDEEGGDRAPLANGHAYEVQPVPSTLGSADAAGKSASTIASYMTKNGLNMNLSPTADVAYGDNSENDTYAFGSDSATVGDCVATEVSSFNSAGIYSVAKCFPGKGKATSDSTTGMLWMTDKLEDLEGSDFTSYKKAIDAGAPVLMIGNILCQSVTGEETTPCSLSSKAVAYVRNSMGFQGLLMTDDLSDTSLNKVYSQDQAAIEAVKAGMNMIFVSTGFEGSYNAVLTAVNNGDISSEQLDDAVARILTTKGI</sequence>
<evidence type="ECO:0000256" key="6">
    <source>
        <dbReference type="SAM" id="Phobius"/>
    </source>
</evidence>
<evidence type="ECO:0000259" key="7">
    <source>
        <dbReference type="Pfam" id="PF00933"/>
    </source>
</evidence>
<dbReference type="InterPro" id="IPR001764">
    <property type="entry name" value="Glyco_hydro_3_N"/>
</dbReference>
<dbReference type="GO" id="GO:0004563">
    <property type="term" value="F:beta-N-acetylhexosaminidase activity"/>
    <property type="evidence" value="ECO:0007669"/>
    <property type="project" value="UniProtKB-EC"/>
</dbReference>
<evidence type="ECO:0000313" key="9">
    <source>
        <dbReference type="Proteomes" id="UP000095673"/>
    </source>
</evidence>
<dbReference type="Gene3D" id="3.20.20.300">
    <property type="entry name" value="Glycoside hydrolase, family 3, N-terminal domain"/>
    <property type="match status" value="1"/>
</dbReference>
<feature type="domain" description="Glycoside hydrolase family 3 N-terminal" evidence="7">
    <location>
        <begin position="88"/>
        <end position="413"/>
    </location>
</feature>
<proteinExistence type="inferred from homology"/>
<organism evidence="8 9">
    <name type="scientific">Agathobacter rectalis</name>
    <dbReference type="NCBI Taxonomy" id="39491"/>
    <lineage>
        <taxon>Bacteria</taxon>
        <taxon>Bacillati</taxon>
        <taxon>Bacillota</taxon>
        <taxon>Clostridia</taxon>
        <taxon>Lachnospirales</taxon>
        <taxon>Lachnospiraceae</taxon>
        <taxon>Agathobacter</taxon>
    </lineage>
</organism>
<protein>
    <recommendedName>
        <fullName evidence="3">beta-N-acetylhexosaminidase</fullName>
        <ecNumber evidence="3">3.2.1.52</ecNumber>
    </recommendedName>
</protein>
<name>A0A173RB38_9FIRM</name>
<evidence type="ECO:0000256" key="3">
    <source>
        <dbReference type="ARBA" id="ARBA00012663"/>
    </source>
</evidence>
<keyword evidence="6" id="KW-1133">Transmembrane helix</keyword>
<accession>A0A173RB38</accession>
<evidence type="ECO:0000256" key="5">
    <source>
        <dbReference type="ARBA" id="ARBA00023295"/>
    </source>
</evidence>
<keyword evidence="4" id="KW-0378">Hydrolase</keyword>
<dbReference type="GO" id="GO:0005975">
    <property type="term" value="P:carbohydrate metabolic process"/>
    <property type="evidence" value="ECO:0007669"/>
    <property type="project" value="InterPro"/>
</dbReference>
<dbReference type="RefSeq" id="WP_055236976.1">
    <property type="nucleotide sequence ID" value="NZ_CYXM01000001.1"/>
</dbReference>
<comment type="catalytic activity">
    <reaction evidence="1">
        <text>Hydrolysis of terminal non-reducing N-acetyl-D-hexosamine residues in N-acetyl-beta-D-hexosaminides.</text>
        <dbReference type="EC" id="3.2.1.52"/>
    </reaction>
</comment>
<keyword evidence="5" id="KW-0326">Glycosidase</keyword>
<dbReference type="OrthoDB" id="9805821at2"/>
<dbReference type="EMBL" id="CYXM01000001">
    <property type="protein sequence ID" value="CUM74956.1"/>
    <property type="molecule type" value="Genomic_DNA"/>
</dbReference>
<dbReference type="Pfam" id="PF00933">
    <property type="entry name" value="Glyco_hydro_3"/>
    <property type="match status" value="1"/>
</dbReference>
<keyword evidence="6" id="KW-0812">Transmembrane</keyword>